<dbReference type="InterPro" id="IPR001650">
    <property type="entry name" value="Helicase_C-like"/>
</dbReference>
<evidence type="ECO:0000256" key="4">
    <source>
        <dbReference type="ARBA" id="ARBA00022840"/>
    </source>
</evidence>
<dbReference type="OrthoDB" id="3270319at2759"/>
<dbReference type="STRING" id="933084.A0A067PHW0"/>
<dbReference type="AlphaFoldDB" id="A0A067PHW0"/>
<evidence type="ECO:0000313" key="7">
    <source>
        <dbReference type="EMBL" id="KDQ50056.1"/>
    </source>
</evidence>
<evidence type="ECO:0000256" key="3">
    <source>
        <dbReference type="ARBA" id="ARBA00022806"/>
    </source>
</evidence>
<dbReference type="InterPro" id="IPR027417">
    <property type="entry name" value="P-loop_NTPase"/>
</dbReference>
<organism evidence="7 8">
    <name type="scientific">Jaapia argillacea MUCL 33604</name>
    <dbReference type="NCBI Taxonomy" id="933084"/>
    <lineage>
        <taxon>Eukaryota</taxon>
        <taxon>Fungi</taxon>
        <taxon>Dikarya</taxon>
        <taxon>Basidiomycota</taxon>
        <taxon>Agaricomycotina</taxon>
        <taxon>Agaricomycetes</taxon>
        <taxon>Agaricomycetidae</taxon>
        <taxon>Jaapiales</taxon>
        <taxon>Jaapiaceae</taxon>
        <taxon>Jaapia</taxon>
    </lineage>
</organism>
<dbReference type="EMBL" id="KL197767">
    <property type="protein sequence ID" value="KDQ50056.1"/>
    <property type="molecule type" value="Genomic_DNA"/>
</dbReference>
<dbReference type="GO" id="GO:0016787">
    <property type="term" value="F:hydrolase activity"/>
    <property type="evidence" value="ECO:0007669"/>
    <property type="project" value="UniProtKB-KW"/>
</dbReference>
<feature type="domain" description="Helicase C-terminal" evidence="6">
    <location>
        <begin position="369"/>
        <end position="531"/>
    </location>
</feature>
<keyword evidence="4" id="KW-0067">ATP-binding</keyword>
<dbReference type="PANTHER" id="PTHR45626">
    <property type="entry name" value="TRANSCRIPTION TERMINATION FACTOR 2-RELATED"/>
    <property type="match status" value="1"/>
</dbReference>
<dbReference type="Gene3D" id="3.40.50.300">
    <property type="entry name" value="P-loop containing nucleotide triphosphate hydrolases"/>
    <property type="match status" value="1"/>
</dbReference>
<dbReference type="InterPro" id="IPR049730">
    <property type="entry name" value="SNF2/RAD54-like_C"/>
</dbReference>
<protein>
    <recommendedName>
        <fullName evidence="6">Helicase C-terminal domain-containing protein</fullName>
    </recommendedName>
</protein>
<dbReference type="InterPro" id="IPR050628">
    <property type="entry name" value="SNF2_RAD54_helicase_TF"/>
</dbReference>
<keyword evidence="1" id="KW-0547">Nucleotide-binding</keyword>
<proteinExistence type="predicted"/>
<dbReference type="PANTHER" id="PTHR45626:SF17">
    <property type="entry name" value="HELICASE-LIKE TRANSCRIPTION FACTOR"/>
    <property type="match status" value="1"/>
</dbReference>
<dbReference type="PROSITE" id="PS51194">
    <property type="entry name" value="HELICASE_CTER"/>
    <property type="match status" value="1"/>
</dbReference>
<dbReference type="GO" id="GO:0004386">
    <property type="term" value="F:helicase activity"/>
    <property type="evidence" value="ECO:0007669"/>
    <property type="project" value="UniProtKB-KW"/>
</dbReference>
<evidence type="ECO:0000256" key="5">
    <source>
        <dbReference type="SAM" id="MobiDB-lite"/>
    </source>
</evidence>
<dbReference type="SUPFAM" id="SSF52540">
    <property type="entry name" value="P-loop containing nucleoside triphosphate hydrolases"/>
    <property type="match status" value="1"/>
</dbReference>
<evidence type="ECO:0000256" key="2">
    <source>
        <dbReference type="ARBA" id="ARBA00022801"/>
    </source>
</evidence>
<evidence type="ECO:0000259" key="6">
    <source>
        <dbReference type="PROSITE" id="PS51194"/>
    </source>
</evidence>
<reference evidence="8" key="1">
    <citation type="journal article" date="2014" name="Proc. Natl. Acad. Sci. U.S.A.">
        <title>Extensive sampling of basidiomycete genomes demonstrates inadequacy of the white-rot/brown-rot paradigm for wood decay fungi.</title>
        <authorList>
            <person name="Riley R."/>
            <person name="Salamov A.A."/>
            <person name="Brown D.W."/>
            <person name="Nagy L.G."/>
            <person name="Floudas D."/>
            <person name="Held B.W."/>
            <person name="Levasseur A."/>
            <person name="Lombard V."/>
            <person name="Morin E."/>
            <person name="Otillar R."/>
            <person name="Lindquist E.A."/>
            <person name="Sun H."/>
            <person name="LaButti K.M."/>
            <person name="Schmutz J."/>
            <person name="Jabbour D."/>
            <person name="Luo H."/>
            <person name="Baker S.E."/>
            <person name="Pisabarro A.G."/>
            <person name="Walton J.D."/>
            <person name="Blanchette R.A."/>
            <person name="Henrissat B."/>
            <person name="Martin F."/>
            <person name="Cullen D."/>
            <person name="Hibbett D.S."/>
            <person name="Grigoriev I.V."/>
        </authorList>
    </citation>
    <scope>NUCLEOTIDE SEQUENCE [LARGE SCALE GENOMIC DNA]</scope>
    <source>
        <strain evidence="8">MUCL 33604</strain>
    </source>
</reference>
<feature type="region of interest" description="Disordered" evidence="5">
    <location>
        <begin position="490"/>
        <end position="517"/>
    </location>
</feature>
<dbReference type="InParanoid" id="A0A067PHW0"/>
<name>A0A067PHW0_9AGAM</name>
<dbReference type="SMART" id="SM00490">
    <property type="entry name" value="HELICc"/>
    <property type="match status" value="1"/>
</dbReference>
<dbReference type="HOGENOM" id="CLU_504391_0_0_1"/>
<dbReference type="GO" id="GO:0008094">
    <property type="term" value="F:ATP-dependent activity, acting on DNA"/>
    <property type="evidence" value="ECO:0007669"/>
    <property type="project" value="TreeGrafter"/>
</dbReference>
<dbReference type="GO" id="GO:0005634">
    <property type="term" value="C:nucleus"/>
    <property type="evidence" value="ECO:0007669"/>
    <property type="project" value="TreeGrafter"/>
</dbReference>
<dbReference type="GO" id="GO:0005524">
    <property type="term" value="F:ATP binding"/>
    <property type="evidence" value="ECO:0007669"/>
    <property type="project" value="UniProtKB-KW"/>
</dbReference>
<gene>
    <name evidence="7" type="ORF">JAAARDRAFT_51450</name>
</gene>
<dbReference type="CDD" id="cd18793">
    <property type="entry name" value="SF2_C_SNF"/>
    <property type="match status" value="1"/>
</dbReference>
<evidence type="ECO:0000256" key="1">
    <source>
        <dbReference type="ARBA" id="ARBA00022741"/>
    </source>
</evidence>
<sequence>MTPYTFAQALLELSTPSYWGMDYLTSGLGGWDEWIIRTHPPRYPGTQPSSDVDAADLNVIHVFASRDFTLITNDEKAACLNEVDENGGAGRAAGMKCVYWDRWDRHDVWDRVLLKREGHLYQHELIAQGKKVLRLMTCKDNIKCSVGARGSLSDEGALFGVPVGLHRQWLGECNRFLIPASKKFLMFVLHRRILIITSAALQSDFIRIFVLDKRNPSVVPRRGERNDHKDYKSDFAKEANKPGNQRKEASLAIKSMHRRFAGVALRRTKHTVDLNGEPIIQLTPHHWELEKLNTLVDLLIQTPNIARKNVGTNIYLPIRRELIWWHPNGTSLPKSLEEYEKQPSTKISATATICVHHLANNDAAPLKFDAQKNILVEDKSFQFHHSPEGAPPDKIIIYCSWSPANGLIKVVLPLLGVAEKDICFINGSMSIAKRKAAQDKFNAIDGPRVCIISGAAQVGLNLFRAIIMIIADTTWSATDGHQLIGRMWRSGQKRTDADDHSHRKRHRSVSSPNGLSTLTATKLPLAHDRTSIRLSRRRVR</sequence>
<dbReference type="Proteomes" id="UP000027265">
    <property type="component" value="Unassembled WGS sequence"/>
</dbReference>
<keyword evidence="3" id="KW-0347">Helicase</keyword>
<keyword evidence="2" id="KW-0378">Hydrolase</keyword>
<keyword evidence="8" id="KW-1185">Reference proteome</keyword>
<accession>A0A067PHW0</accession>
<evidence type="ECO:0000313" key="8">
    <source>
        <dbReference type="Proteomes" id="UP000027265"/>
    </source>
</evidence>
<dbReference type="GO" id="GO:0006281">
    <property type="term" value="P:DNA repair"/>
    <property type="evidence" value="ECO:0007669"/>
    <property type="project" value="TreeGrafter"/>
</dbReference>
<dbReference type="Pfam" id="PF00271">
    <property type="entry name" value="Helicase_C"/>
    <property type="match status" value="1"/>
</dbReference>